<dbReference type="Pfam" id="PF23562">
    <property type="entry name" value="AMP-binding_C_3"/>
    <property type="match status" value="1"/>
</dbReference>
<name>A0A1C7LXM3_GRIFR</name>
<dbReference type="OMA" id="NGACTIQ"/>
<organism evidence="1 2">
    <name type="scientific">Grifola frondosa</name>
    <name type="common">Maitake</name>
    <name type="synonym">Polyporus frondosus</name>
    <dbReference type="NCBI Taxonomy" id="5627"/>
    <lineage>
        <taxon>Eukaryota</taxon>
        <taxon>Fungi</taxon>
        <taxon>Dikarya</taxon>
        <taxon>Basidiomycota</taxon>
        <taxon>Agaricomycotina</taxon>
        <taxon>Agaricomycetes</taxon>
        <taxon>Polyporales</taxon>
        <taxon>Grifolaceae</taxon>
        <taxon>Grifola</taxon>
    </lineage>
</organism>
<evidence type="ECO:0000313" key="2">
    <source>
        <dbReference type="Proteomes" id="UP000092993"/>
    </source>
</evidence>
<gene>
    <name evidence="1" type="ORF">A0H81_12333</name>
</gene>
<evidence type="ECO:0000313" key="1">
    <source>
        <dbReference type="EMBL" id="OBZ67554.1"/>
    </source>
</evidence>
<dbReference type="EMBL" id="LUGG01000023">
    <property type="protein sequence ID" value="OBZ67554.1"/>
    <property type="molecule type" value="Genomic_DNA"/>
</dbReference>
<proteinExistence type="predicted"/>
<dbReference type="Gene3D" id="3.40.50.12780">
    <property type="entry name" value="N-terminal domain of ligase-like"/>
    <property type="match status" value="1"/>
</dbReference>
<sequence>MIYELLRKANAKALIHEFDLGSMLTNSPIPTHVAIDARTADLQGAPLPPMVQPASGSDTIMIFHTSGSTSGSPKLIRCSYTWLGSIIEKAGLTGKSIRPMGHDVTVWMGSVCHIGQTSMLLGSLQSAACTIQPTQIAFSSDELLDMITRCGLNRLNQFPAFLGIHMRNSRQNPKLLAQLCALDETSIPGSRCPARTKSGRPSPPVRSKYQIRFFPLVPREQPAEGYADANSQLLELVILSDSPDCPDPSLRQADGHYHTGDLFVEVALGAYDNARAACGALIADCIVVGNARPSPVLFVEPGVAMDEERLKREIIRKTRHFHARRYLHERITSPRMVVVVPSGTLPRTATKGNIRRRAVEEAFKAELDQIFAA</sequence>
<reference evidence="1 2" key="1">
    <citation type="submission" date="2016-03" db="EMBL/GenBank/DDBJ databases">
        <title>Whole genome sequencing of Grifola frondosa 9006-11.</title>
        <authorList>
            <person name="Min B."/>
            <person name="Park H."/>
            <person name="Kim J.-G."/>
            <person name="Cho H."/>
            <person name="Oh Y.-L."/>
            <person name="Kong W.-S."/>
            <person name="Choi I.-G."/>
        </authorList>
    </citation>
    <scope>NUCLEOTIDE SEQUENCE [LARGE SCALE GENOMIC DNA]</scope>
    <source>
        <strain evidence="1 2">9006-11</strain>
    </source>
</reference>
<dbReference type="SUPFAM" id="SSF56801">
    <property type="entry name" value="Acetyl-CoA synthetase-like"/>
    <property type="match status" value="1"/>
</dbReference>
<dbReference type="OrthoDB" id="429813at2759"/>
<comment type="caution">
    <text evidence="1">The sequence shown here is derived from an EMBL/GenBank/DDBJ whole genome shotgun (WGS) entry which is preliminary data.</text>
</comment>
<protein>
    <recommendedName>
        <fullName evidence="3">AMP-dependent synthetase/ligase domain-containing protein</fullName>
    </recommendedName>
</protein>
<evidence type="ECO:0008006" key="3">
    <source>
        <dbReference type="Google" id="ProtNLM"/>
    </source>
</evidence>
<dbReference type="STRING" id="5627.A0A1C7LXM3"/>
<dbReference type="InterPro" id="IPR042099">
    <property type="entry name" value="ANL_N_sf"/>
</dbReference>
<dbReference type="AlphaFoldDB" id="A0A1C7LXM3"/>
<keyword evidence="2" id="KW-1185">Reference proteome</keyword>
<dbReference type="Proteomes" id="UP000092993">
    <property type="component" value="Unassembled WGS sequence"/>
</dbReference>
<accession>A0A1C7LXM3</accession>